<dbReference type="RefSeq" id="WP_034970276.1">
    <property type="nucleotide sequence ID" value="NZ_CP012542.1"/>
</dbReference>
<protein>
    <submittedName>
        <fullName evidence="1">Uncharacterized protein</fullName>
    </submittedName>
</protein>
<gene>
    <name evidence="1" type="ORF">CMUC_0060</name>
</gene>
<organism evidence="1 2">
    <name type="scientific">Campylobacter mucosalis CCUG 21559</name>
    <dbReference type="NCBI Taxonomy" id="1032067"/>
    <lineage>
        <taxon>Bacteria</taxon>
        <taxon>Pseudomonadati</taxon>
        <taxon>Campylobacterota</taxon>
        <taxon>Epsilonproteobacteria</taxon>
        <taxon>Campylobacterales</taxon>
        <taxon>Campylobacteraceae</taxon>
        <taxon>Campylobacter</taxon>
    </lineage>
</organism>
<sequence>MQTITLRANETLINQILAISKALAKANNQTLETIANDEAYQIVINGKLQSVSEQTLKKELHKRANEAKQGIGVITLNELKTEIEQW</sequence>
<evidence type="ECO:0000313" key="1">
    <source>
        <dbReference type="EMBL" id="QCD43886.1"/>
    </source>
</evidence>
<proteinExistence type="predicted"/>
<dbReference type="EMBL" id="CP012542">
    <property type="protein sequence ID" value="QCD43886.1"/>
    <property type="molecule type" value="Genomic_DNA"/>
</dbReference>
<name>A0A6G5QEG1_9BACT</name>
<reference evidence="1 2" key="1">
    <citation type="submission" date="2016-07" db="EMBL/GenBank/DDBJ databases">
        <title>Comparative genomics of the Campylobacter concisus group.</title>
        <authorList>
            <person name="Miller W.G."/>
            <person name="Yee E."/>
            <person name="Chapman M.H."/>
            <person name="Huynh S."/>
            <person name="Bono J.L."/>
            <person name="On S.L.W."/>
            <person name="StLeger J."/>
            <person name="Foster G."/>
            <person name="Parker C.T."/>
        </authorList>
    </citation>
    <scope>NUCLEOTIDE SEQUENCE [LARGE SCALE GENOMIC DNA]</scope>
    <source>
        <strain evidence="1 2">CCUG 21559</strain>
    </source>
</reference>
<accession>A0A6G5QEG1</accession>
<dbReference type="AlphaFoldDB" id="A0A6G5QEG1"/>
<keyword evidence="2" id="KW-1185">Reference proteome</keyword>
<dbReference type="Proteomes" id="UP000503264">
    <property type="component" value="Chromosome"/>
</dbReference>
<evidence type="ECO:0000313" key="2">
    <source>
        <dbReference type="Proteomes" id="UP000503264"/>
    </source>
</evidence>